<gene>
    <name evidence="1" type="ordered locus">Ccel_2529</name>
</gene>
<dbReference type="eggNOG" id="ENOG5033R52">
    <property type="taxonomic scope" value="Bacteria"/>
</dbReference>
<dbReference type="OrthoDB" id="1939008at2"/>
<dbReference type="Proteomes" id="UP000001349">
    <property type="component" value="Chromosome"/>
</dbReference>
<accession>B8I692</accession>
<evidence type="ECO:0000313" key="1">
    <source>
        <dbReference type="EMBL" id="ACL76857.1"/>
    </source>
</evidence>
<dbReference type="RefSeq" id="WP_015925946.1">
    <property type="nucleotide sequence ID" value="NC_011898.1"/>
</dbReference>
<dbReference type="KEGG" id="cce:Ccel_2529"/>
<protein>
    <submittedName>
        <fullName evidence="1">Uncharacterized protein</fullName>
    </submittedName>
</protein>
<dbReference type="AlphaFoldDB" id="B8I692"/>
<name>B8I692_RUMCH</name>
<dbReference type="HOGENOM" id="CLU_311171_0_0_9"/>
<evidence type="ECO:0000313" key="2">
    <source>
        <dbReference type="Proteomes" id="UP000001349"/>
    </source>
</evidence>
<organism evidence="1 2">
    <name type="scientific">Ruminiclostridium cellulolyticum (strain ATCC 35319 / DSM 5812 / JCM 6584 / H10)</name>
    <name type="common">Clostridium cellulolyticum</name>
    <dbReference type="NCBI Taxonomy" id="394503"/>
    <lineage>
        <taxon>Bacteria</taxon>
        <taxon>Bacillati</taxon>
        <taxon>Bacillota</taxon>
        <taxon>Clostridia</taxon>
        <taxon>Eubacteriales</taxon>
        <taxon>Oscillospiraceae</taxon>
        <taxon>Ruminiclostridium</taxon>
    </lineage>
</organism>
<proteinExistence type="predicted"/>
<dbReference type="STRING" id="394503.Ccel_2529"/>
<dbReference type="EMBL" id="CP001348">
    <property type="protein sequence ID" value="ACL76857.1"/>
    <property type="molecule type" value="Genomic_DNA"/>
</dbReference>
<sequence>MSKNINLVKSICLMIFIVKILSLGLEVNLYAAGDPGNDATLSTESTIKGVTIAELGTPSGVLSSALPGKVLLNGIQAADTSNAGAYITSFVNNAPGAKVKAVKYKYGASTNWFETDAAYANQPISNNDFFIIKVTSEYTTQIRYYKVVVTVDAKAPELGYYPVAGQIQEAGTTNAEVLLKADDSGKAYYIVTENYNSNITAAQVVAGKDEYGNPACASGSAGITADKEERIIIYDLPKYSATYNIWVVVVDSIGNMSVPHRTDIKTPGLVAGSEAKLAYMSTIKGKTIGYYNVGTPAPTIAGVTAGTIELTMTQAIDETNVWPYATSLRATYAEATVKVVKYAEEASTAKFETDPAYVNEPITNNDFFIIKVTSEDCSKVSYYKIVVKSALLTYKLPQVTNVTLNETGTAKWDDLANESGYVVQLYGECGDVGSPISLSAGTTSYNFLTAMRAAGEGTYNVIVMGKGDGVFYTDGPWSFHSPGQTVIRLSTVSEGLNWEGNVAKWTEVPYAISYSVQAYRDGIAWIVPVTVASDKAAAGFDFGPSISAAGAGKYTYKVTAKGNNTLILDATAASPLSNEKIKLAPVSCTVLSTTSKIKGTTISDLGTPNTDQSLVVPGRVTISATKAADTSNAGSYITLFAPNDTKSRVKAVKYANGASTANFEKDTAYSYETINNNDFFLIKVTAEDNVTISYYKVAVTVEGRVPNLGYYPQAGQIQAAGTKKVELLVRADESGRVYYVVTGDVSYYDPAPTKEQVLAGKNGKGGTGLASGSVPITANVEERIIIDNLPRYSTTYNVWAVAVNGEGNMSAPYRAEVTTPGLVAGSEAKLDYMSTIKGKPIGYYNVGTPAPTIDGAIAGTTVLTGTPAADETNVGSYITLFRGTYTGAEIKAVKYAEGANTENFETDAVYANTFISNNDFFIVKVTSEDKKTVSYYKIIVKVNP</sequence>
<keyword evidence="2" id="KW-1185">Reference proteome</keyword>
<reference evidence="1 2" key="1">
    <citation type="submission" date="2009-01" db="EMBL/GenBank/DDBJ databases">
        <title>Complete sequence of Clostridium cellulolyticum H10.</title>
        <authorList>
            <consortium name="US DOE Joint Genome Institute"/>
            <person name="Lucas S."/>
            <person name="Copeland A."/>
            <person name="Lapidus A."/>
            <person name="Glavina del Rio T."/>
            <person name="Dalin E."/>
            <person name="Tice H."/>
            <person name="Bruce D."/>
            <person name="Goodwin L."/>
            <person name="Pitluck S."/>
            <person name="Chertkov O."/>
            <person name="Saunders E."/>
            <person name="Brettin T."/>
            <person name="Detter J.C."/>
            <person name="Han C."/>
            <person name="Larimer F."/>
            <person name="Land M."/>
            <person name="Hauser L."/>
            <person name="Kyrpides N."/>
            <person name="Ivanova N."/>
            <person name="Zhou J."/>
            <person name="Richardson P."/>
        </authorList>
    </citation>
    <scope>NUCLEOTIDE SEQUENCE [LARGE SCALE GENOMIC DNA]</scope>
    <source>
        <strain evidence="2">ATCC 35319 / DSM 5812 / JCM 6584 / H10</strain>
    </source>
</reference>